<accession>A0ACB8BJB3</accession>
<comment type="caution">
    <text evidence="1">The sequence shown here is derived from an EMBL/GenBank/DDBJ whole genome shotgun (WGS) entry which is preliminary data.</text>
</comment>
<dbReference type="Proteomes" id="UP000790709">
    <property type="component" value="Unassembled WGS sequence"/>
</dbReference>
<evidence type="ECO:0000313" key="2">
    <source>
        <dbReference type="Proteomes" id="UP000790709"/>
    </source>
</evidence>
<proteinExistence type="predicted"/>
<protein>
    <submittedName>
        <fullName evidence="1">Uncharacterized protein</fullName>
    </submittedName>
</protein>
<gene>
    <name evidence="1" type="ORF">BV22DRAFT_1046609</name>
</gene>
<organism evidence="1 2">
    <name type="scientific">Leucogyrophana mollusca</name>
    <dbReference type="NCBI Taxonomy" id="85980"/>
    <lineage>
        <taxon>Eukaryota</taxon>
        <taxon>Fungi</taxon>
        <taxon>Dikarya</taxon>
        <taxon>Basidiomycota</taxon>
        <taxon>Agaricomycotina</taxon>
        <taxon>Agaricomycetes</taxon>
        <taxon>Agaricomycetidae</taxon>
        <taxon>Boletales</taxon>
        <taxon>Boletales incertae sedis</taxon>
        <taxon>Leucogyrophana</taxon>
    </lineage>
</organism>
<keyword evidence="2" id="KW-1185">Reference proteome</keyword>
<reference evidence="1" key="1">
    <citation type="journal article" date="2021" name="New Phytol.">
        <title>Evolutionary innovations through gain and loss of genes in the ectomycorrhizal Boletales.</title>
        <authorList>
            <person name="Wu G."/>
            <person name="Miyauchi S."/>
            <person name="Morin E."/>
            <person name="Kuo A."/>
            <person name="Drula E."/>
            <person name="Varga T."/>
            <person name="Kohler A."/>
            <person name="Feng B."/>
            <person name="Cao Y."/>
            <person name="Lipzen A."/>
            <person name="Daum C."/>
            <person name="Hundley H."/>
            <person name="Pangilinan J."/>
            <person name="Johnson J."/>
            <person name="Barry K."/>
            <person name="LaButti K."/>
            <person name="Ng V."/>
            <person name="Ahrendt S."/>
            <person name="Min B."/>
            <person name="Choi I.G."/>
            <person name="Park H."/>
            <person name="Plett J.M."/>
            <person name="Magnuson J."/>
            <person name="Spatafora J.W."/>
            <person name="Nagy L.G."/>
            <person name="Henrissat B."/>
            <person name="Grigoriev I.V."/>
            <person name="Yang Z.L."/>
            <person name="Xu J."/>
            <person name="Martin F.M."/>
        </authorList>
    </citation>
    <scope>NUCLEOTIDE SEQUENCE</scope>
    <source>
        <strain evidence="1">KUC20120723A-06</strain>
    </source>
</reference>
<dbReference type="EMBL" id="MU266397">
    <property type="protein sequence ID" value="KAH7925674.1"/>
    <property type="molecule type" value="Genomic_DNA"/>
</dbReference>
<name>A0ACB8BJB3_9AGAM</name>
<sequence>MYSRFLTVLPFALLVVAQAPCPSGTLIKCCNGVEKPRHVQNVLKQIGLADVIGPNDNQSVGISCIGPDNRGGSPHCYQRKALCCIGDLWNGLILSQCDPITLP</sequence>
<evidence type="ECO:0000313" key="1">
    <source>
        <dbReference type="EMBL" id="KAH7925674.1"/>
    </source>
</evidence>